<organism evidence="1 2">
    <name type="scientific">Glomus cerebriforme</name>
    <dbReference type="NCBI Taxonomy" id="658196"/>
    <lineage>
        <taxon>Eukaryota</taxon>
        <taxon>Fungi</taxon>
        <taxon>Fungi incertae sedis</taxon>
        <taxon>Mucoromycota</taxon>
        <taxon>Glomeromycotina</taxon>
        <taxon>Glomeromycetes</taxon>
        <taxon>Glomerales</taxon>
        <taxon>Glomeraceae</taxon>
        <taxon>Glomus</taxon>
    </lineage>
</organism>
<gene>
    <name evidence="1" type="ORF">C1645_873311</name>
</gene>
<dbReference type="OrthoDB" id="10257471at2759"/>
<dbReference type="InterPro" id="IPR032675">
    <property type="entry name" value="LRR_dom_sf"/>
</dbReference>
<protein>
    <recommendedName>
        <fullName evidence="3">F-box domain-containing protein</fullName>
    </recommendedName>
</protein>
<evidence type="ECO:0008006" key="3">
    <source>
        <dbReference type="Google" id="ProtNLM"/>
    </source>
</evidence>
<proteinExistence type="predicted"/>
<accession>A0A397TIJ4</accession>
<name>A0A397TIJ4_9GLOM</name>
<comment type="caution">
    <text evidence="1">The sequence shown here is derived from an EMBL/GenBank/DDBJ whole genome shotgun (WGS) entry which is preliminary data.</text>
</comment>
<dbReference type="Proteomes" id="UP000265703">
    <property type="component" value="Unassembled WGS sequence"/>
</dbReference>
<dbReference type="EMBL" id="QKYT01000076">
    <property type="protein sequence ID" value="RIA94664.1"/>
    <property type="molecule type" value="Genomic_DNA"/>
</dbReference>
<dbReference type="AlphaFoldDB" id="A0A397TIJ4"/>
<dbReference type="SUPFAM" id="SSF52047">
    <property type="entry name" value="RNI-like"/>
    <property type="match status" value="1"/>
</dbReference>
<keyword evidence="2" id="KW-1185">Reference proteome</keyword>
<reference evidence="1 2" key="1">
    <citation type="submission" date="2018-06" db="EMBL/GenBank/DDBJ databases">
        <title>Comparative genomics reveals the genomic features of Rhizophagus irregularis, R. cerebriforme, R. diaphanum and Gigaspora rosea, and their symbiotic lifestyle signature.</title>
        <authorList>
            <person name="Morin E."/>
            <person name="San Clemente H."/>
            <person name="Chen E.C.H."/>
            <person name="De La Providencia I."/>
            <person name="Hainaut M."/>
            <person name="Kuo A."/>
            <person name="Kohler A."/>
            <person name="Murat C."/>
            <person name="Tang N."/>
            <person name="Roy S."/>
            <person name="Loubradou J."/>
            <person name="Henrissat B."/>
            <person name="Grigoriev I.V."/>
            <person name="Corradi N."/>
            <person name="Roux C."/>
            <person name="Martin F.M."/>
        </authorList>
    </citation>
    <scope>NUCLEOTIDE SEQUENCE [LARGE SCALE GENOMIC DNA]</scope>
    <source>
        <strain evidence="1 2">DAOM 227022</strain>
    </source>
</reference>
<evidence type="ECO:0000313" key="1">
    <source>
        <dbReference type="EMBL" id="RIA94664.1"/>
    </source>
</evidence>
<evidence type="ECO:0000313" key="2">
    <source>
        <dbReference type="Proteomes" id="UP000265703"/>
    </source>
</evidence>
<dbReference type="Gene3D" id="3.80.10.10">
    <property type="entry name" value="Ribonuclease Inhibitor"/>
    <property type="match status" value="1"/>
</dbReference>
<sequence>MASLLSPACLQQVFKYFDQDKKTLHSCLLVNTSWFRISLLFLWKNPFRLFYVMNETCVDEERICIKGFLLIEVYLVDLLQSHNDFLIERNIVQDPIRPTLIKYVNYLREIDLYEFNLAICEWLQFAYFEGFLEEKKSFYKLLISYLSPNLNVNTIINIFWQYFMKNCRQSLTSFSIDAKFYSRDLLIGEQPYKLLFNPFDYITLDDFMIPTYLGADFTLGHITEFICSIDVPKIGFLYALARVSKQIKKLEISFIDQFEFNSWITLIKVQESLREFRLHGNEHINISNIFLALAETQSNSLQILYFLKTTFKESEFIRYMQSFTNLKRLLLENCQVQSNSTLILCPNFNFKDLFYLDVSTSQIQDYLKHNIIMNCNTELQKIFIKSTIMYNNVSDYLNLSGKSTSLTLFDTFSLHYLHTSSFTFLMNNSREIIYLIELISQQRINLQEINISLSQILFPLELDHFFNELSKFSLINLKKFTIQGFNILFNSESLVHFLYSLKSLKILEILESTCLGKISLLMIIQWLQFYNEGSIYNNCRKLKEFVFSTYMKDFQTDLMIKNLQNLVDIVDYRNIL</sequence>